<dbReference type="PANTHER" id="PTHR42735">
    <property type="match status" value="1"/>
</dbReference>
<proteinExistence type="inferred from homology"/>
<gene>
    <name evidence="5" type="ORF">GCM10020366_24430</name>
</gene>
<dbReference type="InterPro" id="IPR015421">
    <property type="entry name" value="PyrdxlP-dep_Trfase_major"/>
</dbReference>
<reference evidence="6" key="1">
    <citation type="journal article" date="2019" name="Int. J. Syst. Evol. Microbiol.">
        <title>The Global Catalogue of Microorganisms (GCM) 10K type strain sequencing project: providing services to taxonomists for standard genome sequencing and annotation.</title>
        <authorList>
            <consortium name="The Broad Institute Genomics Platform"/>
            <consortium name="The Broad Institute Genome Sequencing Center for Infectious Disease"/>
            <person name="Wu L."/>
            <person name="Ma J."/>
        </authorList>
    </citation>
    <scope>NUCLEOTIDE SEQUENCE [LARGE SCALE GENOMIC DNA]</scope>
    <source>
        <strain evidence="6">JCM 9687</strain>
    </source>
</reference>
<accession>A0ABP6RNB0</accession>
<comment type="caution">
    <text evidence="5">The sequence shown here is derived from an EMBL/GenBank/DDBJ whole genome shotgun (WGS) entry which is preliminary data.</text>
</comment>
<dbReference type="EMBL" id="BAAAYK010000038">
    <property type="protein sequence ID" value="GAA3357237.1"/>
    <property type="molecule type" value="Genomic_DNA"/>
</dbReference>
<dbReference type="InterPro" id="IPR002129">
    <property type="entry name" value="PyrdxlP-dep_de-COase"/>
</dbReference>
<dbReference type="Proteomes" id="UP001500483">
    <property type="component" value="Unassembled WGS sequence"/>
</dbReference>
<name>A0ABP6RNB0_9PSEU</name>
<dbReference type="GO" id="GO:0008483">
    <property type="term" value="F:transaminase activity"/>
    <property type="evidence" value="ECO:0007669"/>
    <property type="project" value="UniProtKB-KW"/>
</dbReference>
<keyword evidence="6" id="KW-1185">Reference proteome</keyword>
<keyword evidence="3 4" id="KW-0456">Lyase</keyword>
<evidence type="ECO:0000313" key="6">
    <source>
        <dbReference type="Proteomes" id="UP001500483"/>
    </source>
</evidence>
<evidence type="ECO:0000256" key="4">
    <source>
        <dbReference type="RuleBase" id="RU000382"/>
    </source>
</evidence>
<protein>
    <submittedName>
        <fullName evidence="5">Aminotransferase class V-fold PLP-dependent enzyme</fullName>
    </submittedName>
</protein>
<evidence type="ECO:0000256" key="2">
    <source>
        <dbReference type="ARBA" id="ARBA00022898"/>
    </source>
</evidence>
<evidence type="ECO:0000313" key="5">
    <source>
        <dbReference type="EMBL" id="GAA3357237.1"/>
    </source>
</evidence>
<dbReference type="RefSeq" id="WP_258348629.1">
    <property type="nucleotide sequence ID" value="NZ_BAAAYK010000038.1"/>
</dbReference>
<organism evidence="5 6">
    <name type="scientific">Saccharopolyspora gregorii</name>
    <dbReference type="NCBI Taxonomy" id="33914"/>
    <lineage>
        <taxon>Bacteria</taxon>
        <taxon>Bacillati</taxon>
        <taxon>Actinomycetota</taxon>
        <taxon>Actinomycetes</taxon>
        <taxon>Pseudonocardiales</taxon>
        <taxon>Pseudonocardiaceae</taxon>
        <taxon>Saccharopolyspora</taxon>
    </lineage>
</organism>
<keyword evidence="5" id="KW-0032">Aminotransferase</keyword>
<evidence type="ECO:0000256" key="1">
    <source>
        <dbReference type="ARBA" id="ARBA00001933"/>
    </source>
</evidence>
<dbReference type="PANTHER" id="PTHR42735:SF4">
    <property type="entry name" value="PYRIDOXAL PHOSPHATE-DEPENDENT DECARBOXYLASE FAMILY PROTEIN"/>
    <property type="match status" value="1"/>
</dbReference>
<keyword evidence="2 4" id="KW-0663">Pyridoxal phosphate</keyword>
<comment type="similarity">
    <text evidence="4">Belongs to the group II decarboxylase family.</text>
</comment>
<dbReference type="SUPFAM" id="SSF53383">
    <property type="entry name" value="PLP-dependent transferases"/>
    <property type="match status" value="1"/>
</dbReference>
<dbReference type="InterPro" id="IPR015424">
    <property type="entry name" value="PyrdxlP-dep_Trfase"/>
</dbReference>
<dbReference type="Gene3D" id="3.40.640.10">
    <property type="entry name" value="Type I PLP-dependent aspartate aminotransferase-like (Major domain)"/>
    <property type="match status" value="1"/>
</dbReference>
<dbReference type="InterPro" id="IPR050477">
    <property type="entry name" value="GrpII_AminoAcid_Decarb"/>
</dbReference>
<keyword evidence="5" id="KW-0808">Transferase</keyword>
<evidence type="ECO:0000256" key="3">
    <source>
        <dbReference type="ARBA" id="ARBA00023239"/>
    </source>
</evidence>
<comment type="cofactor">
    <cofactor evidence="1 4">
        <name>pyridoxal 5'-phosphate</name>
        <dbReference type="ChEBI" id="CHEBI:597326"/>
    </cofactor>
</comment>
<sequence length="455" mass="48774">MDLRAWADRAVAEIGAWQRAFGEFAPHPDAVVPDEEFGPAFAELLDRLRGTYPFHHPRYLGQLIKPPHPAAVVGYLAAMLLNPNNHALDGGPATTGLEREAVDRLAAMLGMPGALGHLTGSGTIANLESLYVARETRPGAAIAHSADAHYTHARMCHLLGVRSVPIPVDAVGRIDVAALDSLLGEQDVGTVVLTAGTTGLGAVDPIHEVLELRRRHDFRIHVDAACGGFFALIADDAPDGVAAAPFRAIAECDSVVVDPHKHGLQPYGCGAVLFADPAVERYYRHESPWTYFTSAEPHLGEISLECSRSGAAAAALWLTLRVLPPTPDGLGRVLRAGRRAALGWAELLADSAVLSAYQRPELDVLGIVPAAPGMAALDERTQRVLHGGMRAEPGEAVHLAAMEVTAADLARRGHRLRADVPTARVLRSVLLKPEHEHWIRRCHTDLEALARRAAE</sequence>
<dbReference type="Pfam" id="PF00282">
    <property type="entry name" value="Pyridoxal_deC"/>
    <property type="match status" value="1"/>
</dbReference>